<dbReference type="PANTHER" id="PTHR39586:SF1">
    <property type="entry name" value="CYTOPLASMIC PROTEIN"/>
    <property type="match status" value="1"/>
</dbReference>
<organism evidence="2 3">
    <name type="scientific">Photobacterium gaetbulicola</name>
    <dbReference type="NCBI Taxonomy" id="1295392"/>
    <lineage>
        <taxon>Bacteria</taxon>
        <taxon>Pseudomonadati</taxon>
        <taxon>Pseudomonadota</taxon>
        <taxon>Gammaproteobacteria</taxon>
        <taxon>Vibrionales</taxon>
        <taxon>Vibrionaceae</taxon>
        <taxon>Photobacterium</taxon>
    </lineage>
</organism>
<dbReference type="InterPro" id="IPR023376">
    <property type="entry name" value="YqcC-like_dom"/>
</dbReference>
<dbReference type="PIRSF" id="PIRSF006257">
    <property type="entry name" value="UCP006257"/>
    <property type="match status" value="1"/>
</dbReference>
<dbReference type="RefSeq" id="WP_039458289.1">
    <property type="nucleotide sequence ID" value="NZ_JWLZ01000035.1"/>
</dbReference>
<proteinExistence type="predicted"/>
<reference evidence="2 3" key="1">
    <citation type="submission" date="2014-12" db="EMBL/GenBank/DDBJ databases">
        <title>Genome sequencing of Photobacterium gaetbulicola AD005a.</title>
        <authorList>
            <person name="Adrian T.G.S."/>
            <person name="Chan K.G."/>
        </authorList>
    </citation>
    <scope>NUCLEOTIDE SEQUENCE [LARGE SCALE GENOMIC DNA]</scope>
    <source>
        <strain evidence="2 3">AD005a</strain>
    </source>
</reference>
<dbReference type="Proteomes" id="UP000031278">
    <property type="component" value="Unassembled WGS sequence"/>
</dbReference>
<dbReference type="InterPro" id="IPR036814">
    <property type="entry name" value="YqcC-like_sf"/>
</dbReference>
<dbReference type="SUPFAM" id="SSF158452">
    <property type="entry name" value="YqcC-like"/>
    <property type="match status" value="1"/>
</dbReference>
<protein>
    <submittedName>
        <fullName evidence="2">Pseudouridine synthase</fullName>
    </submittedName>
</protein>
<accession>A0A0B9GJI5</accession>
<dbReference type="GO" id="GO:0044010">
    <property type="term" value="P:single-species biofilm formation"/>
    <property type="evidence" value="ECO:0007669"/>
    <property type="project" value="TreeGrafter"/>
</dbReference>
<evidence type="ECO:0000313" key="2">
    <source>
        <dbReference type="EMBL" id="KHT64950.1"/>
    </source>
</evidence>
<gene>
    <name evidence="2" type="ORF">RJ45_03845</name>
</gene>
<name>A0A0B9GJI5_9GAMM</name>
<dbReference type="InterPro" id="IPR007384">
    <property type="entry name" value="UCP006257"/>
</dbReference>
<dbReference type="Pfam" id="PF04287">
    <property type="entry name" value="DUF446"/>
    <property type="match status" value="1"/>
</dbReference>
<dbReference type="AlphaFoldDB" id="A0A0B9GJI5"/>
<evidence type="ECO:0000259" key="1">
    <source>
        <dbReference type="Pfam" id="PF04287"/>
    </source>
</evidence>
<comment type="caution">
    <text evidence="2">The sequence shown here is derived from an EMBL/GenBank/DDBJ whole genome shotgun (WGS) entry which is preliminary data.</text>
</comment>
<dbReference type="Gene3D" id="1.20.1440.40">
    <property type="entry name" value="YqcC-like"/>
    <property type="match status" value="1"/>
</dbReference>
<evidence type="ECO:0000313" key="3">
    <source>
        <dbReference type="Proteomes" id="UP000031278"/>
    </source>
</evidence>
<dbReference type="PANTHER" id="PTHR39586">
    <property type="entry name" value="CYTOPLASMIC PROTEIN-RELATED"/>
    <property type="match status" value="1"/>
</dbReference>
<feature type="domain" description="YqcC-like" evidence="1">
    <location>
        <begin position="8"/>
        <end position="102"/>
    </location>
</feature>
<sequence>MDRAQHCQLLVEKLATVLQENEYWESVPPSVEALSSCQPFAIDTLRCEQWLQWIFIPKLSHLIAMNMPLPAAFEISPYVEEAMKEAKGLVAILAVTRELDQLFKSK</sequence>
<dbReference type="EMBL" id="JWLZ01000035">
    <property type="protein sequence ID" value="KHT64950.1"/>
    <property type="molecule type" value="Genomic_DNA"/>
</dbReference>